<evidence type="ECO:0000256" key="2">
    <source>
        <dbReference type="ARBA" id="ARBA00022448"/>
    </source>
</evidence>
<feature type="transmembrane region" description="Helical" evidence="9">
    <location>
        <begin position="189"/>
        <end position="214"/>
    </location>
</feature>
<sequence>MVFRYAQPVLISTAIRSMSKPSSQSSETEYSVILMAVILSGAWYQHRLNLLRVMVRGAVVGLINHKSLSQQSGGYDDGRAVTLMSADADNVTEAAPMFHEAWAQILEVILGLTMLAREVGMSRYLAKNLQTKQKAWNVATQNRIAMTTSMLASVKSLKMLGVTAYTESLIQNLRLQELEMASKVRWMMLAYNASANALGIFSPILTLVLFVIVASFSSTALDTETAFTTTALLGLVTHPANMIMTIIPRAVGSLAAFDRIQQYLLQPPQNDERITLKKVHDSSSDTSPAIRFEDVTIQTSPSMPPLLTNINLVINRGSIAICSGSVGSGKTMLAKSLMGEVSPARGEISVSSKRIGWCEQSPWLPSGTLKEAVCGFCPEEPGWYEQVIRLCCLDEDLLTLPKGDHTPIGSRGLNLSGGQRQRVALARAVYSRCEIVVLDDCFSALDGKTESRIVGNLLGPTSLFRKMGITVFFATNSCKFKTFPGTWADFTQDPKHILKVHINDTQHSTAEEKPQMDKTVQSQSLKVADAISDLNRATGDFSLYDYYIRSVGVQNFLLLLACTSSYSFFITFPQYWLQKWTEAPISQTWFYVGGYLILSLLAWVSTNGSMWSTHIRIAPESGAELHRRLLSTIIGAPLLYFSTTDIGVILNRQDMQLVEGVATIRAFGWEKQVEQANIRHLDKSQQPAYVLFCLQQWLRIVLDLMVAALATSLITLAILIRGTTTAGQIGMALNIVLVANGTLLALVTSWTNVEISLGAISRLKSLEAETPKEDKPYEDFIPAETWSSTGVVEFDDVTVAYNHEAVALQNVTMKISAGQQLVICGRTGSGKSTLLLTLLRLLDVKSGTIKVDGLDLSLVPRSLIRQRCFITVTQDLFVLAQASLRFNLDPSASLPDEAIVAALQKTFLWSHFNAGNAVPREAHDILNSSIASLPQMSTGQSQLFAAARAILQLQSLNHARSSSGPQLDGGHIMPILLLDEATSSLDPEAESAIRNIIHQEFTEKGHTVITITHRLSGITEGLRPGRDIVALLSKGRVERIGEVEEVLSIAAL</sequence>
<evidence type="ECO:0000256" key="3">
    <source>
        <dbReference type="ARBA" id="ARBA00022475"/>
    </source>
</evidence>
<evidence type="ECO:0000256" key="8">
    <source>
        <dbReference type="ARBA" id="ARBA00023136"/>
    </source>
</evidence>
<dbReference type="EMBL" id="JOWA01000033">
    <property type="protein sequence ID" value="KEZ46399.1"/>
    <property type="molecule type" value="Genomic_DNA"/>
</dbReference>
<dbReference type="InterPro" id="IPR003593">
    <property type="entry name" value="AAA+_ATPase"/>
</dbReference>
<dbReference type="AlphaFoldDB" id="A0A084GGD7"/>
<dbReference type="OMA" id="DINIAHV"/>
<evidence type="ECO:0000256" key="1">
    <source>
        <dbReference type="ARBA" id="ARBA00004651"/>
    </source>
</evidence>
<dbReference type="InterPro" id="IPR003439">
    <property type="entry name" value="ABC_transporter-like_ATP-bd"/>
</dbReference>
<dbReference type="PROSITE" id="PS50893">
    <property type="entry name" value="ABC_TRANSPORTER_2"/>
    <property type="match status" value="2"/>
</dbReference>
<proteinExistence type="predicted"/>
<keyword evidence="2" id="KW-0813">Transport</keyword>
<dbReference type="Gene3D" id="1.20.1560.10">
    <property type="entry name" value="ABC transporter type 1, transmembrane domain"/>
    <property type="match status" value="3"/>
</dbReference>
<protein>
    <submittedName>
        <fullName evidence="12">Beta-glucan-transporting ATPase</fullName>
        <ecNumber evidence="12">3.6.3.42</ecNumber>
    </submittedName>
</protein>
<dbReference type="Pfam" id="PF00005">
    <property type="entry name" value="ABC_tran"/>
    <property type="match status" value="2"/>
</dbReference>
<dbReference type="Gene3D" id="3.40.50.300">
    <property type="entry name" value="P-loop containing nucleotide triphosphate hydrolases"/>
    <property type="match status" value="2"/>
</dbReference>
<dbReference type="HOGENOM" id="CLU_000604_27_5_1"/>
<dbReference type="OrthoDB" id="4139357at2759"/>
<dbReference type="SUPFAM" id="SSF90123">
    <property type="entry name" value="ABC transporter transmembrane region"/>
    <property type="match status" value="2"/>
</dbReference>
<dbReference type="GO" id="GO:0140359">
    <property type="term" value="F:ABC-type transporter activity"/>
    <property type="evidence" value="ECO:0007669"/>
    <property type="project" value="InterPro"/>
</dbReference>
<evidence type="ECO:0000256" key="9">
    <source>
        <dbReference type="SAM" id="Phobius"/>
    </source>
</evidence>
<comment type="caution">
    <text evidence="12">The sequence shown here is derived from an EMBL/GenBank/DDBJ whole genome shotgun (WGS) entry which is preliminary data.</text>
</comment>
<keyword evidence="8 9" id="KW-0472">Membrane</keyword>
<dbReference type="SUPFAM" id="SSF52540">
    <property type="entry name" value="P-loop containing nucleoside triphosphate hydrolases"/>
    <property type="match status" value="2"/>
</dbReference>
<evidence type="ECO:0000259" key="10">
    <source>
        <dbReference type="PROSITE" id="PS50893"/>
    </source>
</evidence>
<keyword evidence="13" id="KW-1185">Reference proteome</keyword>
<dbReference type="InterPro" id="IPR050173">
    <property type="entry name" value="ABC_transporter_C-like"/>
</dbReference>
<feature type="domain" description="ABC transporter" evidence="10">
    <location>
        <begin position="792"/>
        <end position="1052"/>
    </location>
</feature>
<dbReference type="Proteomes" id="UP000028545">
    <property type="component" value="Unassembled WGS sequence"/>
</dbReference>
<keyword evidence="6" id="KW-0067">ATP-binding</keyword>
<keyword evidence="12" id="KW-0378">Hydrolase</keyword>
<dbReference type="GeneID" id="27718869"/>
<evidence type="ECO:0000256" key="5">
    <source>
        <dbReference type="ARBA" id="ARBA00022741"/>
    </source>
</evidence>
<feature type="transmembrane region" description="Helical" evidence="9">
    <location>
        <begin position="226"/>
        <end position="247"/>
    </location>
</feature>
<dbReference type="PROSITE" id="PS00211">
    <property type="entry name" value="ABC_TRANSPORTER_1"/>
    <property type="match status" value="1"/>
</dbReference>
<evidence type="ECO:0000259" key="11">
    <source>
        <dbReference type="PROSITE" id="PS50929"/>
    </source>
</evidence>
<dbReference type="GO" id="GO:0005886">
    <property type="term" value="C:plasma membrane"/>
    <property type="evidence" value="ECO:0007669"/>
    <property type="project" value="UniProtKB-SubCell"/>
</dbReference>
<gene>
    <name evidence="12" type="ORF">SAPIO_CDS0717</name>
</gene>
<evidence type="ECO:0000313" key="13">
    <source>
        <dbReference type="Proteomes" id="UP000028545"/>
    </source>
</evidence>
<dbReference type="SMART" id="SM00382">
    <property type="entry name" value="AAA"/>
    <property type="match status" value="2"/>
</dbReference>
<feature type="domain" description="ABC transmembrane type-1" evidence="11">
    <location>
        <begin position="1"/>
        <end position="252"/>
    </location>
</feature>
<evidence type="ECO:0000256" key="4">
    <source>
        <dbReference type="ARBA" id="ARBA00022692"/>
    </source>
</evidence>
<dbReference type="EC" id="3.6.3.42" evidence="12"/>
<name>A0A084GGD7_PSEDA</name>
<dbReference type="PANTHER" id="PTHR24223:SF345">
    <property type="entry name" value="ABC MULTIDRUG TRANSPORTER (EUROFUNG)"/>
    <property type="match status" value="1"/>
</dbReference>
<dbReference type="InterPro" id="IPR011527">
    <property type="entry name" value="ABC1_TM_dom"/>
</dbReference>
<dbReference type="InterPro" id="IPR017871">
    <property type="entry name" value="ABC_transporter-like_CS"/>
</dbReference>
<feature type="transmembrane region" description="Helical" evidence="9">
    <location>
        <begin position="629"/>
        <end position="650"/>
    </location>
</feature>
<accession>A0A084GGD7</accession>
<organism evidence="12 13">
    <name type="scientific">Pseudallescheria apiosperma</name>
    <name type="common">Scedosporium apiospermum</name>
    <dbReference type="NCBI Taxonomy" id="563466"/>
    <lineage>
        <taxon>Eukaryota</taxon>
        <taxon>Fungi</taxon>
        <taxon>Dikarya</taxon>
        <taxon>Ascomycota</taxon>
        <taxon>Pezizomycotina</taxon>
        <taxon>Sordariomycetes</taxon>
        <taxon>Hypocreomycetidae</taxon>
        <taxon>Microascales</taxon>
        <taxon>Microascaceae</taxon>
        <taxon>Scedosporium</taxon>
    </lineage>
</organism>
<dbReference type="InterPro" id="IPR036640">
    <property type="entry name" value="ABC1_TM_sf"/>
</dbReference>
<evidence type="ECO:0000256" key="7">
    <source>
        <dbReference type="ARBA" id="ARBA00022989"/>
    </source>
</evidence>
<dbReference type="VEuPathDB" id="FungiDB:SAPIO_CDS0717"/>
<feature type="transmembrane region" description="Helical" evidence="9">
    <location>
        <begin position="556"/>
        <end position="577"/>
    </location>
</feature>
<keyword evidence="4 9" id="KW-0812">Transmembrane</keyword>
<dbReference type="KEGG" id="sapo:SAPIO_CDS0717"/>
<keyword evidence="3" id="KW-1003">Cell membrane</keyword>
<dbReference type="GO" id="GO:0005524">
    <property type="term" value="F:ATP binding"/>
    <property type="evidence" value="ECO:0007669"/>
    <property type="project" value="UniProtKB-KW"/>
</dbReference>
<feature type="transmembrane region" description="Helical" evidence="9">
    <location>
        <begin position="589"/>
        <end position="608"/>
    </location>
</feature>
<reference evidence="12 13" key="1">
    <citation type="journal article" date="2014" name="Genome Announc.">
        <title>Draft genome sequence of the pathogenic fungus Scedosporium apiospermum.</title>
        <authorList>
            <person name="Vandeputte P."/>
            <person name="Ghamrawi S."/>
            <person name="Rechenmann M."/>
            <person name="Iltis A."/>
            <person name="Giraud S."/>
            <person name="Fleury M."/>
            <person name="Thornton C."/>
            <person name="Delhaes L."/>
            <person name="Meyer W."/>
            <person name="Papon N."/>
            <person name="Bouchara J.P."/>
        </authorList>
    </citation>
    <scope>NUCLEOTIDE SEQUENCE [LARGE SCALE GENOMIC DNA]</scope>
    <source>
        <strain evidence="12 13">IHEM 14462</strain>
    </source>
</reference>
<dbReference type="PROSITE" id="PS50929">
    <property type="entry name" value="ABC_TM1F"/>
    <property type="match status" value="2"/>
</dbReference>
<dbReference type="PANTHER" id="PTHR24223">
    <property type="entry name" value="ATP-BINDING CASSETTE SUB-FAMILY C"/>
    <property type="match status" value="1"/>
</dbReference>
<feature type="domain" description="ABC transporter" evidence="10">
    <location>
        <begin position="290"/>
        <end position="527"/>
    </location>
</feature>
<keyword evidence="5" id="KW-0547">Nucleotide-binding</keyword>
<dbReference type="InterPro" id="IPR027417">
    <property type="entry name" value="P-loop_NTPase"/>
</dbReference>
<keyword evidence="7 9" id="KW-1133">Transmembrane helix</keyword>
<dbReference type="GO" id="GO:0016887">
    <property type="term" value="F:ATP hydrolysis activity"/>
    <property type="evidence" value="ECO:0007669"/>
    <property type="project" value="InterPro"/>
</dbReference>
<feature type="transmembrane region" description="Helical" evidence="9">
    <location>
        <begin position="732"/>
        <end position="751"/>
    </location>
</feature>
<feature type="transmembrane region" description="Helical" evidence="9">
    <location>
        <begin position="697"/>
        <end position="720"/>
    </location>
</feature>
<feature type="domain" description="ABC transmembrane type-1" evidence="11">
    <location>
        <begin position="657"/>
        <end position="754"/>
    </location>
</feature>
<dbReference type="CDD" id="cd18580">
    <property type="entry name" value="ABC_6TM_ABCC_D2"/>
    <property type="match status" value="1"/>
</dbReference>
<evidence type="ECO:0000256" key="6">
    <source>
        <dbReference type="ARBA" id="ARBA00022840"/>
    </source>
</evidence>
<evidence type="ECO:0000313" key="12">
    <source>
        <dbReference type="EMBL" id="KEZ46399.1"/>
    </source>
</evidence>
<dbReference type="InterPro" id="IPR044726">
    <property type="entry name" value="ABCC_6TM_D2"/>
</dbReference>
<dbReference type="RefSeq" id="XP_016646198.1">
    <property type="nucleotide sequence ID" value="XM_016783432.1"/>
</dbReference>
<comment type="subcellular location">
    <subcellularLocation>
        <location evidence="1">Cell membrane</location>
        <topology evidence="1">Multi-pass membrane protein</topology>
    </subcellularLocation>
</comment>